<dbReference type="Pfam" id="PF06784">
    <property type="entry name" value="UPF0240"/>
    <property type="match status" value="1"/>
</dbReference>
<dbReference type="GO" id="GO:0005739">
    <property type="term" value="C:mitochondrion"/>
    <property type="evidence" value="ECO:0007669"/>
    <property type="project" value="TreeGrafter"/>
</dbReference>
<dbReference type="AlphaFoldDB" id="A0A915PJH9"/>
<evidence type="ECO:0000313" key="2">
    <source>
        <dbReference type="WBParaSite" id="sdigi.contig119.g4697.t1"/>
    </source>
</evidence>
<dbReference type="PANTHER" id="PTHR13338">
    <property type="entry name" value="UPF0240 PROTEIN"/>
    <property type="match status" value="1"/>
</dbReference>
<dbReference type="WBParaSite" id="sdigi.contig119.g4697.t1">
    <property type="protein sequence ID" value="sdigi.contig119.g4697.t1"/>
    <property type="gene ID" value="sdigi.contig119.g4697"/>
</dbReference>
<organism evidence="1 2">
    <name type="scientific">Setaria digitata</name>
    <dbReference type="NCBI Taxonomy" id="48799"/>
    <lineage>
        <taxon>Eukaryota</taxon>
        <taxon>Metazoa</taxon>
        <taxon>Ecdysozoa</taxon>
        <taxon>Nematoda</taxon>
        <taxon>Chromadorea</taxon>
        <taxon>Rhabditida</taxon>
        <taxon>Spirurina</taxon>
        <taxon>Spiruromorpha</taxon>
        <taxon>Filarioidea</taxon>
        <taxon>Setariidae</taxon>
        <taxon>Setaria</taxon>
    </lineage>
</organism>
<proteinExistence type="predicted"/>
<protein>
    <submittedName>
        <fullName evidence="2">Uncharacterized protein</fullName>
    </submittedName>
</protein>
<accession>A0A915PJH9</accession>
<evidence type="ECO:0000313" key="1">
    <source>
        <dbReference type="Proteomes" id="UP000887581"/>
    </source>
</evidence>
<dbReference type="InterPro" id="IPR009622">
    <property type="entry name" value="NDUFAF4"/>
</dbReference>
<dbReference type="PANTHER" id="PTHR13338:SF4">
    <property type="entry name" value="NADH DEHYDROGENASE [UBIQUINONE] 1 ALPHA SUBCOMPLEX ASSEMBLY FACTOR 4"/>
    <property type="match status" value="1"/>
</dbReference>
<dbReference type="GO" id="GO:0032981">
    <property type="term" value="P:mitochondrial respiratory chain complex I assembly"/>
    <property type="evidence" value="ECO:0007669"/>
    <property type="project" value="InterPro"/>
</dbReference>
<dbReference type="Proteomes" id="UP000887581">
    <property type="component" value="Unplaced"/>
</dbReference>
<reference evidence="2" key="1">
    <citation type="submission" date="2022-11" db="UniProtKB">
        <authorList>
            <consortium name="WormBaseParasite"/>
        </authorList>
    </citation>
    <scope>IDENTIFICATION</scope>
</reference>
<sequence length="277" mass="33091">MKRIWRSFLRPVKSQNYQQKAIEYAEEMEKTGTIHRAPRHPTDQKYFQKAQADERISEEIRKRNDVLIDNMNKISVISSGPKDRWTPTKDLQSKDTEWVHRNDQIWEFGFYEPAPEKIPKGKLMFREALEANPSRTVRQRFCIKAMQRIDEEALGTIWKYFRPFERKEQQYTVSRKDVDELCNEMLGFHKEPKIPTLEDIRKKKNQELEEELHTRLEGNASEEEKEELERFMKAKELKAKEDIRLSQELKKLGLMSGNEEVKTVKDDIEKRCSKQAK</sequence>
<name>A0A915PJH9_9BILA</name>
<keyword evidence="1" id="KW-1185">Reference proteome</keyword>